<sequence>MEIDQDFKKQVYNACLSQMNDRVRNIEIAIEQAENAGADDTKSSAGDKYETTREMMQQEISRNQLQLTEAKKARYHLEQLESTTIEQTIIPGALIQTNQGMFYLTISLGQIHVDGMNVLILSPASPLGQILNGKNKNESFTFNGIEYTINEVY</sequence>
<dbReference type="Proteomes" id="UP001580928">
    <property type="component" value="Unassembled WGS sequence"/>
</dbReference>
<feature type="coiled-coil region" evidence="1">
    <location>
        <begin position="16"/>
        <end position="73"/>
    </location>
</feature>
<dbReference type="EMBL" id="JBBVGT010000002">
    <property type="protein sequence ID" value="MFB5944511.1"/>
    <property type="molecule type" value="Genomic_DNA"/>
</dbReference>
<keyword evidence="3" id="KW-1185">Reference proteome</keyword>
<keyword evidence="1" id="KW-0175">Coiled coil</keyword>
<reference evidence="2 3" key="1">
    <citation type="submission" date="2024-04" db="EMBL/GenBank/DDBJ databases">
        <title>Albibacterium profundi sp. nov., isolated from sediment of the Challenger Deep of Mariana Trench.</title>
        <authorList>
            <person name="Wang Y."/>
        </authorList>
    </citation>
    <scope>NUCLEOTIDE SEQUENCE [LARGE SCALE GENOMIC DNA]</scope>
    <source>
        <strain evidence="2 3">RHL897</strain>
    </source>
</reference>
<evidence type="ECO:0000313" key="3">
    <source>
        <dbReference type="Proteomes" id="UP001580928"/>
    </source>
</evidence>
<organism evidence="2 3">
    <name type="scientific">Albibacterium profundi</name>
    <dbReference type="NCBI Taxonomy" id="3134906"/>
    <lineage>
        <taxon>Bacteria</taxon>
        <taxon>Pseudomonadati</taxon>
        <taxon>Bacteroidota</taxon>
        <taxon>Sphingobacteriia</taxon>
        <taxon>Sphingobacteriales</taxon>
        <taxon>Sphingobacteriaceae</taxon>
        <taxon>Albibacterium</taxon>
    </lineage>
</organism>
<evidence type="ECO:0000256" key="1">
    <source>
        <dbReference type="SAM" id="Coils"/>
    </source>
</evidence>
<accession>A0ABV5CAK8</accession>
<comment type="caution">
    <text evidence="2">The sequence shown here is derived from an EMBL/GenBank/DDBJ whole genome shotgun (WGS) entry which is preliminary data.</text>
</comment>
<dbReference type="RefSeq" id="WP_375556076.1">
    <property type="nucleotide sequence ID" value="NZ_JBBVGT010000002.1"/>
</dbReference>
<gene>
    <name evidence="2" type="ORF">WKR92_01555</name>
</gene>
<evidence type="ECO:0000313" key="2">
    <source>
        <dbReference type="EMBL" id="MFB5944511.1"/>
    </source>
</evidence>
<name>A0ABV5CAK8_9SPHI</name>
<protein>
    <submittedName>
        <fullName evidence="2">3-oxoacyl-ACP synthase</fullName>
    </submittedName>
</protein>
<proteinExistence type="predicted"/>